<reference evidence="5 6" key="1">
    <citation type="submission" date="2019-02" db="EMBL/GenBank/DDBJ databases">
        <title>Isolation and identification of novel species under the genus Muribaculum.</title>
        <authorList>
            <person name="Miyake S."/>
            <person name="Ding Y."/>
            <person name="Low A."/>
            <person name="Soh M."/>
            <person name="Seedorf H."/>
        </authorList>
    </citation>
    <scope>NUCLEOTIDE SEQUENCE [LARGE SCALE GENOMIC DNA]</scope>
    <source>
        <strain evidence="5 6">TLL-A3</strain>
    </source>
</reference>
<dbReference type="RefSeq" id="WP_135472668.1">
    <property type="nucleotide sequence ID" value="NZ_SJSA01000002.1"/>
</dbReference>
<dbReference type="GeneID" id="82150945"/>
<accession>A0A4Z0V2J3</accession>
<dbReference type="PANTHER" id="PTHR37419">
    <property type="entry name" value="SERINE/THREONINE-PROTEIN KINASE TOXIN HIPA"/>
    <property type="match status" value="1"/>
</dbReference>
<dbReference type="InterPro" id="IPR012893">
    <property type="entry name" value="HipA-like_C"/>
</dbReference>
<evidence type="ECO:0000256" key="2">
    <source>
        <dbReference type="ARBA" id="ARBA00022679"/>
    </source>
</evidence>
<keyword evidence="3" id="KW-0418">Kinase</keyword>
<sequence length="334" mass="37752">MIEIRNCPSSLIEGFDTYSPKAAKSLFGRIKVNPILGFDIDEFRNVGEIADAMHRISVSGVQEKFPTIINGGEISIAGDNDRSTHILKPAPWDNTLRDRKQIPANEHLTMQIASQVYGIQTAINGLCFTPKGQPVYITRRFDVLADGSKLPMEDFASLVGRNEQTTGTQFKYNGCYEDIVKAIRANVAAWMVDMERFFELVVFNYIYANGDAHLKNFSLILDGQDYRLAPAYDLLNTSLHVNGDDLGLDGGLSPDIEKSDAYDRTGHPCRLDFERFGIKIGLVKKRMDRILDKYIVLPEEAKLLIGKSFLSDKMKRNYVRIVNERISRFNRISE</sequence>
<dbReference type="GO" id="GO:0004674">
    <property type="term" value="F:protein serine/threonine kinase activity"/>
    <property type="evidence" value="ECO:0007669"/>
    <property type="project" value="TreeGrafter"/>
</dbReference>
<keyword evidence="2" id="KW-0808">Transferase</keyword>
<evidence type="ECO:0000313" key="5">
    <source>
        <dbReference type="EMBL" id="TGG36974.1"/>
    </source>
</evidence>
<gene>
    <name evidence="5" type="ORF">EZ315_14215</name>
</gene>
<dbReference type="EMBL" id="SJSA01000002">
    <property type="protein sequence ID" value="TGG36974.1"/>
    <property type="molecule type" value="Genomic_DNA"/>
</dbReference>
<comment type="similarity">
    <text evidence="1">Belongs to the HipA Ser/Thr kinase family.</text>
</comment>
<keyword evidence="6" id="KW-1185">Reference proteome</keyword>
<evidence type="ECO:0000259" key="4">
    <source>
        <dbReference type="Pfam" id="PF07804"/>
    </source>
</evidence>
<protein>
    <submittedName>
        <fullName evidence="5">Type II toxin-antitoxin system HipA family toxin</fullName>
    </submittedName>
</protein>
<dbReference type="AlphaFoldDB" id="A0A4Z0V2J3"/>
<organism evidence="5 6">
    <name type="scientific">Duncaniella freteri</name>
    <dbReference type="NCBI Taxonomy" id="2530391"/>
    <lineage>
        <taxon>Bacteria</taxon>
        <taxon>Pseudomonadati</taxon>
        <taxon>Bacteroidota</taxon>
        <taxon>Bacteroidia</taxon>
        <taxon>Bacteroidales</taxon>
        <taxon>Muribaculaceae</taxon>
        <taxon>Duncaniella</taxon>
    </lineage>
</organism>
<evidence type="ECO:0000313" key="6">
    <source>
        <dbReference type="Proteomes" id="UP000297635"/>
    </source>
</evidence>
<evidence type="ECO:0000256" key="1">
    <source>
        <dbReference type="ARBA" id="ARBA00010164"/>
    </source>
</evidence>
<proteinExistence type="inferred from homology"/>
<dbReference type="GO" id="GO:0005829">
    <property type="term" value="C:cytosol"/>
    <property type="evidence" value="ECO:0007669"/>
    <property type="project" value="TreeGrafter"/>
</dbReference>
<dbReference type="Proteomes" id="UP000297635">
    <property type="component" value="Unassembled WGS sequence"/>
</dbReference>
<dbReference type="Gene3D" id="1.10.1070.20">
    <property type="match status" value="1"/>
</dbReference>
<evidence type="ECO:0000256" key="3">
    <source>
        <dbReference type="ARBA" id="ARBA00022777"/>
    </source>
</evidence>
<dbReference type="Pfam" id="PF07804">
    <property type="entry name" value="HipA_C"/>
    <property type="match status" value="1"/>
</dbReference>
<dbReference type="PANTHER" id="PTHR37419:SF1">
    <property type="entry name" value="SERINE_THREONINE-PROTEIN KINASE TOXIN HIPA"/>
    <property type="match status" value="1"/>
</dbReference>
<feature type="domain" description="HipA-like C-terminal" evidence="4">
    <location>
        <begin position="56"/>
        <end position="293"/>
    </location>
</feature>
<name>A0A4Z0V2J3_9BACT</name>
<comment type="caution">
    <text evidence="5">The sequence shown here is derived from an EMBL/GenBank/DDBJ whole genome shotgun (WGS) entry which is preliminary data.</text>
</comment>
<dbReference type="InterPro" id="IPR052028">
    <property type="entry name" value="HipA_Ser/Thr_kinase"/>
</dbReference>